<gene>
    <name evidence="3" type="ORF">GCM10010326_76120</name>
</gene>
<evidence type="ECO:0000256" key="2">
    <source>
        <dbReference type="SAM" id="SignalP"/>
    </source>
</evidence>
<dbReference type="EMBL" id="BMUU01000024">
    <property type="protein sequence ID" value="GGY70695.1"/>
    <property type="molecule type" value="Genomic_DNA"/>
</dbReference>
<name>A0ABQ3B1E0_9ACTN</name>
<keyword evidence="4" id="KW-1185">Reference proteome</keyword>
<reference evidence="4" key="1">
    <citation type="journal article" date="2019" name="Int. J. Syst. Evol. Microbiol.">
        <title>The Global Catalogue of Microorganisms (GCM) 10K type strain sequencing project: providing services to taxonomists for standard genome sequencing and annotation.</title>
        <authorList>
            <consortium name="The Broad Institute Genomics Platform"/>
            <consortium name="The Broad Institute Genome Sequencing Center for Infectious Disease"/>
            <person name="Wu L."/>
            <person name="Ma J."/>
        </authorList>
    </citation>
    <scope>NUCLEOTIDE SEQUENCE [LARGE SCALE GENOMIC DNA]</scope>
    <source>
        <strain evidence="4">JCM 4594</strain>
    </source>
</reference>
<organism evidence="3 4">
    <name type="scientific">Streptomyces xanthochromogenes</name>
    <dbReference type="NCBI Taxonomy" id="67384"/>
    <lineage>
        <taxon>Bacteria</taxon>
        <taxon>Bacillati</taxon>
        <taxon>Actinomycetota</taxon>
        <taxon>Actinomycetes</taxon>
        <taxon>Kitasatosporales</taxon>
        <taxon>Streptomycetaceae</taxon>
        <taxon>Streptomyces</taxon>
    </lineage>
</organism>
<feature type="region of interest" description="Disordered" evidence="1">
    <location>
        <begin position="35"/>
        <end position="64"/>
    </location>
</feature>
<evidence type="ECO:0000256" key="1">
    <source>
        <dbReference type="SAM" id="MobiDB-lite"/>
    </source>
</evidence>
<feature type="signal peptide" evidence="2">
    <location>
        <begin position="1"/>
        <end position="31"/>
    </location>
</feature>
<dbReference type="GeneID" id="96295805"/>
<keyword evidence="2" id="KW-0732">Signal</keyword>
<protein>
    <recommendedName>
        <fullName evidence="5">Secreted protein/lipoprotein</fullName>
    </recommendedName>
</protein>
<feature type="compositionally biased region" description="Low complexity" evidence="1">
    <location>
        <begin position="48"/>
        <end position="64"/>
    </location>
</feature>
<evidence type="ECO:0000313" key="4">
    <source>
        <dbReference type="Proteomes" id="UP000600946"/>
    </source>
</evidence>
<proteinExistence type="predicted"/>
<comment type="caution">
    <text evidence="3">The sequence shown here is derived from an EMBL/GenBank/DDBJ whole genome shotgun (WGS) entry which is preliminary data.</text>
</comment>
<dbReference type="RefSeq" id="WP_229893104.1">
    <property type="nucleotide sequence ID" value="NZ_BMUU01000024.1"/>
</dbReference>
<evidence type="ECO:0008006" key="5">
    <source>
        <dbReference type="Google" id="ProtNLM"/>
    </source>
</evidence>
<accession>A0ABQ3B1E0</accession>
<dbReference type="Proteomes" id="UP000600946">
    <property type="component" value="Unassembled WGS sequence"/>
</dbReference>
<feature type="chain" id="PRO_5045636457" description="Secreted protein/lipoprotein" evidence="2">
    <location>
        <begin position="32"/>
        <end position="204"/>
    </location>
</feature>
<sequence>MEVRTAQAVFRLGARVASRLAFLTLAAAMLAAGTGCSSSEKSDKDAKASLTPSPSASSSAPVDPAEAAKTAAVGTYKAYWQEMEKLYATPTGAGADMSKYAASAALKNAQADSKQIHDKGLIATGQVRVDSTSVTSVDINRQVPNARLSSCLDVSHWQVVDATTKQPAALPSTRLTRYVIVSTVERWSGGWRVIKDEPQAGRPC</sequence>
<evidence type="ECO:0000313" key="3">
    <source>
        <dbReference type="EMBL" id="GGY70695.1"/>
    </source>
</evidence>